<name>A0ABN7QAV3_9BURK</name>
<feature type="transmembrane region" description="Helical" evidence="1">
    <location>
        <begin position="32"/>
        <end position="52"/>
    </location>
</feature>
<organism evidence="2 3">
    <name type="scientific">Cupriavidus numazuensis</name>
    <dbReference type="NCBI Taxonomy" id="221992"/>
    <lineage>
        <taxon>Bacteria</taxon>
        <taxon>Pseudomonadati</taxon>
        <taxon>Pseudomonadota</taxon>
        <taxon>Betaproteobacteria</taxon>
        <taxon>Burkholderiales</taxon>
        <taxon>Burkholderiaceae</taxon>
        <taxon>Cupriavidus</taxon>
    </lineage>
</organism>
<proteinExistence type="predicted"/>
<keyword evidence="1" id="KW-0812">Transmembrane</keyword>
<evidence type="ECO:0000256" key="1">
    <source>
        <dbReference type="SAM" id="Phobius"/>
    </source>
</evidence>
<sequence length="57" mass="6234">MIKLTRLVLALVFGIAALLYALYRILIGDEWVGIGVMVCTLWVARALAGPFIDIGRS</sequence>
<keyword evidence="3" id="KW-1185">Reference proteome</keyword>
<reference evidence="2 3" key="1">
    <citation type="submission" date="2021-03" db="EMBL/GenBank/DDBJ databases">
        <authorList>
            <person name="Peeters C."/>
        </authorList>
    </citation>
    <scope>NUCLEOTIDE SEQUENCE [LARGE SCALE GENOMIC DNA]</scope>
    <source>
        <strain evidence="2 3">LMG 26411</strain>
    </source>
</reference>
<keyword evidence="1" id="KW-0472">Membrane</keyword>
<gene>
    <name evidence="2" type="ORF">LMG26411_07648</name>
</gene>
<evidence type="ECO:0000313" key="3">
    <source>
        <dbReference type="Proteomes" id="UP000672657"/>
    </source>
</evidence>
<protein>
    <submittedName>
        <fullName evidence="2">Uncharacterized protein</fullName>
    </submittedName>
</protein>
<evidence type="ECO:0000313" key="2">
    <source>
        <dbReference type="EMBL" id="CAG2160650.1"/>
    </source>
</evidence>
<feature type="transmembrane region" description="Helical" evidence="1">
    <location>
        <begin position="7"/>
        <end position="26"/>
    </location>
</feature>
<accession>A0ABN7QAV3</accession>
<dbReference type="RefSeq" id="WP_211958393.1">
    <property type="nucleotide sequence ID" value="NZ_CAJPVI010000087.1"/>
</dbReference>
<comment type="caution">
    <text evidence="2">The sequence shown here is derived from an EMBL/GenBank/DDBJ whole genome shotgun (WGS) entry which is preliminary data.</text>
</comment>
<dbReference type="EMBL" id="CAJPVI010000087">
    <property type="protein sequence ID" value="CAG2160650.1"/>
    <property type="molecule type" value="Genomic_DNA"/>
</dbReference>
<keyword evidence="1" id="KW-1133">Transmembrane helix</keyword>
<dbReference type="Proteomes" id="UP000672657">
    <property type="component" value="Unassembled WGS sequence"/>
</dbReference>